<gene>
    <name evidence="1" type="ordered locus">Os02g0124501</name>
    <name evidence="1" type="ORF">OSNPB_020124501</name>
</gene>
<accession>A0A0P0VE40</accession>
<dbReference type="AlphaFoldDB" id="A0A0P0VE40"/>
<feature type="non-terminal residue" evidence="1">
    <location>
        <position position="1"/>
    </location>
</feature>
<dbReference type="PaxDb" id="39947-A0A0P0VE40"/>
<evidence type="ECO:0000313" key="1">
    <source>
        <dbReference type="EMBL" id="BAS76746.1"/>
    </source>
</evidence>
<dbReference type="Gramene" id="Os02t0124501-00">
    <property type="protein sequence ID" value="Os02t0124501-00"/>
    <property type="gene ID" value="Os02g0124501"/>
</dbReference>
<dbReference type="InParanoid" id="A0A0P0VE40"/>
<evidence type="ECO:0000313" key="2">
    <source>
        <dbReference type="Proteomes" id="UP000059680"/>
    </source>
</evidence>
<sequence>ARALVIAGDTPAHPGLLVHPSRPAEVALLRRAVRVLRAHAQPLQRAPVPHHAHAAGAGDAEHLVAPLAGEEPLGVVAALHLEELAGLRVLGDGAVEGGVPVLAPVRDAAVLAQRHLLDLLHRVLVQPRRRRVAAPVVGEVELDAVLRLAEVRRRRPDVAEEDAVVHLEAAERVRVEVAQPLHVADERRRAGERHADAGLEEEGVVPDAWVPRAGGEEAVVGAGEAGPRRLDAVLVADHRRAGRRREHAAPRDAVVAGGEAGYRRRPGEALAGGVRRRFEGVLANPIGLDGDRGARLEDDEIVDGAIAGGGVGHAVVDPVHGLALAGKPEDVGELVLAGEGGDSFRQVVVVAPPERHRALEHCC</sequence>
<protein>
    <submittedName>
        <fullName evidence="1">Os02g0124501 protein</fullName>
    </submittedName>
</protein>
<dbReference type="Proteomes" id="UP000059680">
    <property type="component" value="Chromosome 2"/>
</dbReference>
<keyword evidence="2" id="KW-1185">Reference proteome</keyword>
<reference evidence="1 2" key="2">
    <citation type="journal article" date="2013" name="Plant Cell Physiol.">
        <title>Rice Annotation Project Database (RAP-DB): an integrative and interactive database for rice genomics.</title>
        <authorList>
            <person name="Sakai H."/>
            <person name="Lee S.S."/>
            <person name="Tanaka T."/>
            <person name="Numa H."/>
            <person name="Kim J."/>
            <person name="Kawahara Y."/>
            <person name="Wakimoto H."/>
            <person name="Yang C.C."/>
            <person name="Iwamoto M."/>
            <person name="Abe T."/>
            <person name="Yamada Y."/>
            <person name="Muto A."/>
            <person name="Inokuchi H."/>
            <person name="Ikemura T."/>
            <person name="Matsumoto T."/>
            <person name="Sasaki T."/>
            <person name="Itoh T."/>
        </authorList>
    </citation>
    <scope>NUCLEOTIDE SEQUENCE [LARGE SCALE GENOMIC DNA]</scope>
    <source>
        <strain evidence="2">cv. Nipponbare</strain>
    </source>
</reference>
<proteinExistence type="predicted"/>
<dbReference type="EMBL" id="AP014958">
    <property type="protein sequence ID" value="BAS76746.1"/>
    <property type="molecule type" value="Genomic_DNA"/>
</dbReference>
<reference evidence="2" key="1">
    <citation type="journal article" date="2005" name="Nature">
        <title>The map-based sequence of the rice genome.</title>
        <authorList>
            <consortium name="International rice genome sequencing project (IRGSP)"/>
            <person name="Matsumoto T."/>
            <person name="Wu J."/>
            <person name="Kanamori H."/>
            <person name="Katayose Y."/>
            <person name="Fujisawa M."/>
            <person name="Namiki N."/>
            <person name="Mizuno H."/>
            <person name="Yamamoto K."/>
            <person name="Antonio B.A."/>
            <person name="Baba T."/>
            <person name="Sakata K."/>
            <person name="Nagamura Y."/>
            <person name="Aoki H."/>
            <person name="Arikawa K."/>
            <person name="Arita K."/>
            <person name="Bito T."/>
            <person name="Chiden Y."/>
            <person name="Fujitsuka N."/>
            <person name="Fukunaka R."/>
            <person name="Hamada M."/>
            <person name="Harada C."/>
            <person name="Hayashi A."/>
            <person name="Hijishita S."/>
            <person name="Honda M."/>
            <person name="Hosokawa S."/>
            <person name="Ichikawa Y."/>
            <person name="Idonuma A."/>
            <person name="Iijima M."/>
            <person name="Ikeda M."/>
            <person name="Ikeno M."/>
            <person name="Ito K."/>
            <person name="Ito S."/>
            <person name="Ito T."/>
            <person name="Ito Y."/>
            <person name="Ito Y."/>
            <person name="Iwabuchi A."/>
            <person name="Kamiya K."/>
            <person name="Karasawa W."/>
            <person name="Kurita K."/>
            <person name="Katagiri S."/>
            <person name="Kikuta A."/>
            <person name="Kobayashi H."/>
            <person name="Kobayashi N."/>
            <person name="Machita K."/>
            <person name="Maehara T."/>
            <person name="Masukawa M."/>
            <person name="Mizubayashi T."/>
            <person name="Mukai Y."/>
            <person name="Nagasaki H."/>
            <person name="Nagata Y."/>
            <person name="Naito S."/>
            <person name="Nakashima M."/>
            <person name="Nakama Y."/>
            <person name="Nakamichi Y."/>
            <person name="Nakamura M."/>
            <person name="Meguro A."/>
            <person name="Negishi M."/>
            <person name="Ohta I."/>
            <person name="Ohta T."/>
            <person name="Okamoto M."/>
            <person name="Ono N."/>
            <person name="Saji S."/>
            <person name="Sakaguchi M."/>
            <person name="Sakai K."/>
            <person name="Shibata M."/>
            <person name="Shimokawa T."/>
            <person name="Song J."/>
            <person name="Takazaki Y."/>
            <person name="Terasawa K."/>
            <person name="Tsugane M."/>
            <person name="Tsuji K."/>
            <person name="Ueda S."/>
            <person name="Waki K."/>
            <person name="Yamagata H."/>
            <person name="Yamamoto M."/>
            <person name="Yamamoto S."/>
            <person name="Yamane H."/>
            <person name="Yoshiki S."/>
            <person name="Yoshihara R."/>
            <person name="Yukawa K."/>
            <person name="Zhong H."/>
            <person name="Yano M."/>
            <person name="Yuan Q."/>
            <person name="Ouyang S."/>
            <person name="Liu J."/>
            <person name="Jones K.M."/>
            <person name="Gansberger K."/>
            <person name="Moffat K."/>
            <person name="Hill J."/>
            <person name="Bera J."/>
            <person name="Fadrosh D."/>
            <person name="Jin S."/>
            <person name="Johri S."/>
            <person name="Kim M."/>
            <person name="Overton L."/>
            <person name="Reardon M."/>
            <person name="Tsitrin T."/>
            <person name="Vuong H."/>
            <person name="Weaver B."/>
            <person name="Ciecko A."/>
            <person name="Tallon L."/>
            <person name="Jackson J."/>
            <person name="Pai G."/>
            <person name="Aken S.V."/>
            <person name="Utterback T."/>
            <person name="Reidmuller S."/>
            <person name="Feldblyum T."/>
            <person name="Hsiao J."/>
            <person name="Zismann V."/>
            <person name="Iobst S."/>
            <person name="de Vazeille A.R."/>
            <person name="Buell C.R."/>
            <person name="Ying K."/>
            <person name="Li Y."/>
            <person name="Lu T."/>
            <person name="Huang Y."/>
            <person name="Zhao Q."/>
            <person name="Feng Q."/>
            <person name="Zhang L."/>
            <person name="Zhu J."/>
            <person name="Weng Q."/>
            <person name="Mu J."/>
            <person name="Lu Y."/>
            <person name="Fan D."/>
            <person name="Liu Y."/>
            <person name="Guan J."/>
            <person name="Zhang Y."/>
            <person name="Yu S."/>
            <person name="Liu X."/>
            <person name="Zhang Y."/>
            <person name="Hong G."/>
            <person name="Han B."/>
            <person name="Choisne N."/>
            <person name="Demange N."/>
            <person name="Orjeda G."/>
            <person name="Samain S."/>
            <person name="Cattolico L."/>
            <person name="Pelletier E."/>
            <person name="Couloux A."/>
            <person name="Segurens B."/>
            <person name="Wincker P."/>
            <person name="D'Hont A."/>
            <person name="Scarpelli C."/>
            <person name="Weissenbach J."/>
            <person name="Salanoubat M."/>
            <person name="Quetier F."/>
            <person name="Yu Y."/>
            <person name="Kim H.R."/>
            <person name="Rambo T."/>
            <person name="Currie J."/>
            <person name="Collura K."/>
            <person name="Luo M."/>
            <person name="Yang T."/>
            <person name="Ammiraju J.S.S."/>
            <person name="Engler F."/>
            <person name="Soderlund C."/>
            <person name="Wing R.A."/>
            <person name="Palmer L.E."/>
            <person name="de la Bastide M."/>
            <person name="Spiegel L."/>
            <person name="Nascimento L."/>
            <person name="Zutavern T."/>
            <person name="O'Shaughnessy A."/>
            <person name="Dike S."/>
            <person name="Dedhia N."/>
            <person name="Preston R."/>
            <person name="Balija V."/>
            <person name="McCombie W.R."/>
            <person name="Chow T."/>
            <person name="Chen H."/>
            <person name="Chung M."/>
            <person name="Chen C."/>
            <person name="Shaw J."/>
            <person name="Wu H."/>
            <person name="Hsiao K."/>
            <person name="Chao Y."/>
            <person name="Chu M."/>
            <person name="Cheng C."/>
            <person name="Hour A."/>
            <person name="Lee P."/>
            <person name="Lin S."/>
            <person name="Lin Y."/>
            <person name="Liou J."/>
            <person name="Liu S."/>
            <person name="Hsing Y."/>
            <person name="Raghuvanshi S."/>
            <person name="Mohanty A."/>
            <person name="Bharti A.K."/>
            <person name="Gaur A."/>
            <person name="Gupta V."/>
            <person name="Kumar D."/>
            <person name="Ravi V."/>
            <person name="Vij S."/>
            <person name="Kapur A."/>
            <person name="Khurana P."/>
            <person name="Khurana P."/>
            <person name="Khurana J.P."/>
            <person name="Tyagi A.K."/>
            <person name="Gaikwad K."/>
            <person name="Singh A."/>
            <person name="Dalal V."/>
            <person name="Srivastava S."/>
            <person name="Dixit A."/>
            <person name="Pal A.K."/>
            <person name="Ghazi I.A."/>
            <person name="Yadav M."/>
            <person name="Pandit A."/>
            <person name="Bhargava A."/>
            <person name="Sureshbabu K."/>
            <person name="Batra K."/>
            <person name="Sharma T.R."/>
            <person name="Mohapatra T."/>
            <person name="Singh N.K."/>
            <person name="Messing J."/>
            <person name="Nelson A.B."/>
            <person name="Fuks G."/>
            <person name="Kavchok S."/>
            <person name="Keizer G."/>
            <person name="Linton E."/>
            <person name="Llaca V."/>
            <person name="Song R."/>
            <person name="Tanyolac B."/>
            <person name="Young S."/>
            <person name="Ho-Il K."/>
            <person name="Hahn J.H."/>
            <person name="Sangsakoo G."/>
            <person name="Vanavichit A."/>
            <person name="de Mattos Luiz.A.T."/>
            <person name="Zimmer P.D."/>
            <person name="Malone G."/>
            <person name="Dellagostin O."/>
            <person name="de Oliveira A.C."/>
            <person name="Bevan M."/>
            <person name="Bancroft I."/>
            <person name="Minx P."/>
            <person name="Cordum H."/>
            <person name="Wilson R."/>
            <person name="Cheng Z."/>
            <person name="Jin W."/>
            <person name="Jiang J."/>
            <person name="Leong S.A."/>
            <person name="Iwama H."/>
            <person name="Gojobori T."/>
            <person name="Itoh T."/>
            <person name="Niimura Y."/>
            <person name="Fujii Y."/>
            <person name="Habara T."/>
            <person name="Sakai H."/>
            <person name="Sato Y."/>
            <person name="Wilson G."/>
            <person name="Kumar K."/>
            <person name="McCouch S."/>
            <person name="Juretic N."/>
            <person name="Hoen D."/>
            <person name="Wright S."/>
            <person name="Bruskiewich R."/>
            <person name="Bureau T."/>
            <person name="Miyao A."/>
            <person name="Hirochika H."/>
            <person name="Nishikawa T."/>
            <person name="Kadowaki K."/>
            <person name="Sugiura M."/>
            <person name="Burr B."/>
            <person name="Sasaki T."/>
        </authorList>
    </citation>
    <scope>NUCLEOTIDE SEQUENCE [LARGE SCALE GENOMIC DNA]</scope>
    <source>
        <strain evidence="2">cv. Nipponbare</strain>
    </source>
</reference>
<name>A0A0P0VE40_ORYSJ</name>
<reference evidence="1 2" key="3">
    <citation type="journal article" date="2013" name="Rice">
        <title>Improvement of the Oryza sativa Nipponbare reference genome using next generation sequence and optical map data.</title>
        <authorList>
            <person name="Kawahara Y."/>
            <person name="de la Bastide M."/>
            <person name="Hamilton J.P."/>
            <person name="Kanamori H."/>
            <person name="McCombie W.R."/>
            <person name="Ouyang S."/>
            <person name="Schwartz D.C."/>
            <person name="Tanaka T."/>
            <person name="Wu J."/>
            <person name="Zhou S."/>
            <person name="Childs K.L."/>
            <person name="Davidson R.M."/>
            <person name="Lin H."/>
            <person name="Quesada-Ocampo L."/>
            <person name="Vaillancourt B."/>
            <person name="Sakai H."/>
            <person name="Lee S.S."/>
            <person name="Kim J."/>
            <person name="Numa H."/>
            <person name="Itoh T."/>
            <person name="Buell C.R."/>
            <person name="Matsumoto T."/>
        </authorList>
    </citation>
    <scope>NUCLEOTIDE SEQUENCE [LARGE SCALE GENOMIC DNA]</scope>
    <source>
        <strain evidence="2">cv. Nipponbare</strain>
    </source>
</reference>
<organism evidence="1 2">
    <name type="scientific">Oryza sativa subsp. japonica</name>
    <name type="common">Rice</name>
    <dbReference type="NCBI Taxonomy" id="39947"/>
    <lineage>
        <taxon>Eukaryota</taxon>
        <taxon>Viridiplantae</taxon>
        <taxon>Streptophyta</taxon>
        <taxon>Embryophyta</taxon>
        <taxon>Tracheophyta</taxon>
        <taxon>Spermatophyta</taxon>
        <taxon>Magnoliopsida</taxon>
        <taxon>Liliopsida</taxon>
        <taxon>Poales</taxon>
        <taxon>Poaceae</taxon>
        <taxon>BOP clade</taxon>
        <taxon>Oryzoideae</taxon>
        <taxon>Oryzeae</taxon>
        <taxon>Oryzinae</taxon>
        <taxon>Oryza</taxon>
        <taxon>Oryza sativa</taxon>
    </lineage>
</organism>